<dbReference type="EMBL" id="JARKIB010000118">
    <property type="protein sequence ID" value="KAJ7737085.1"/>
    <property type="molecule type" value="Genomic_DNA"/>
</dbReference>
<accession>A0AAD7I8E2</accession>
<protein>
    <submittedName>
        <fullName evidence="1">Uncharacterized protein</fullName>
    </submittedName>
</protein>
<organism evidence="1 2">
    <name type="scientific">Mycena metata</name>
    <dbReference type="NCBI Taxonomy" id="1033252"/>
    <lineage>
        <taxon>Eukaryota</taxon>
        <taxon>Fungi</taxon>
        <taxon>Dikarya</taxon>
        <taxon>Basidiomycota</taxon>
        <taxon>Agaricomycotina</taxon>
        <taxon>Agaricomycetes</taxon>
        <taxon>Agaricomycetidae</taxon>
        <taxon>Agaricales</taxon>
        <taxon>Marasmiineae</taxon>
        <taxon>Mycenaceae</taxon>
        <taxon>Mycena</taxon>
    </lineage>
</organism>
<evidence type="ECO:0000313" key="2">
    <source>
        <dbReference type="Proteomes" id="UP001215598"/>
    </source>
</evidence>
<keyword evidence="2" id="KW-1185">Reference proteome</keyword>
<proteinExistence type="predicted"/>
<name>A0AAD7I8E2_9AGAR</name>
<comment type="caution">
    <text evidence="1">The sequence shown here is derived from an EMBL/GenBank/DDBJ whole genome shotgun (WGS) entry which is preliminary data.</text>
</comment>
<reference evidence="1" key="1">
    <citation type="submission" date="2023-03" db="EMBL/GenBank/DDBJ databases">
        <title>Massive genome expansion in bonnet fungi (Mycena s.s.) driven by repeated elements and novel gene families across ecological guilds.</title>
        <authorList>
            <consortium name="Lawrence Berkeley National Laboratory"/>
            <person name="Harder C.B."/>
            <person name="Miyauchi S."/>
            <person name="Viragh M."/>
            <person name="Kuo A."/>
            <person name="Thoen E."/>
            <person name="Andreopoulos B."/>
            <person name="Lu D."/>
            <person name="Skrede I."/>
            <person name="Drula E."/>
            <person name="Henrissat B."/>
            <person name="Morin E."/>
            <person name="Kohler A."/>
            <person name="Barry K."/>
            <person name="LaButti K."/>
            <person name="Morin E."/>
            <person name="Salamov A."/>
            <person name="Lipzen A."/>
            <person name="Mereny Z."/>
            <person name="Hegedus B."/>
            <person name="Baldrian P."/>
            <person name="Stursova M."/>
            <person name="Weitz H."/>
            <person name="Taylor A."/>
            <person name="Grigoriev I.V."/>
            <person name="Nagy L.G."/>
            <person name="Martin F."/>
            <person name="Kauserud H."/>
        </authorList>
    </citation>
    <scope>NUCLEOTIDE SEQUENCE</scope>
    <source>
        <strain evidence="1">CBHHK182m</strain>
    </source>
</reference>
<dbReference type="Proteomes" id="UP001215598">
    <property type="component" value="Unassembled WGS sequence"/>
</dbReference>
<gene>
    <name evidence="1" type="ORF">B0H16DRAFT_1425361</name>
</gene>
<dbReference type="AlphaFoldDB" id="A0AAD7I8E2"/>
<evidence type="ECO:0000313" key="1">
    <source>
        <dbReference type="EMBL" id="KAJ7737085.1"/>
    </source>
</evidence>
<sequence>MFLFPPLRPFAPRLPLFTARSTRRSAPSSHTFSTLPKPWQRISTLNPALIQSEDYLDLSGCNRTHFGFTHTPPGSSPHIHYFRYPSTFPDKCAGFLYYHYHRESSAAPLEGGIRFWQTRSNQPSSFSGGHDLLLPSGAPWEILLSQTTRAAYRRFGYQLLREKLVTSARLALGHRIFAPMGRIHAPLIVFRLTQKFPVNFGVRLRLIVVGPKALHPAVWQFGRREIQFPFTDKFVKSESPPPTASFSQDQLLLGSSPQRRMVVGSSTCALSRL</sequence>